<dbReference type="AlphaFoldDB" id="A0A8X6FY91"/>
<evidence type="ECO:0000313" key="3">
    <source>
        <dbReference type="Proteomes" id="UP000887116"/>
    </source>
</evidence>
<dbReference type="EMBL" id="BMAO01000904">
    <property type="protein sequence ID" value="GFQ69913.1"/>
    <property type="molecule type" value="Genomic_DNA"/>
</dbReference>
<accession>A0A8X6FY91</accession>
<proteinExistence type="predicted"/>
<dbReference type="OrthoDB" id="6462809at2759"/>
<keyword evidence="3" id="KW-1185">Reference proteome</keyword>
<protein>
    <recommendedName>
        <fullName evidence="4">Reverse transcriptase domain-containing protein</fullName>
    </recommendedName>
</protein>
<feature type="region of interest" description="Disordered" evidence="1">
    <location>
        <begin position="1"/>
        <end position="27"/>
    </location>
</feature>
<evidence type="ECO:0008006" key="4">
    <source>
        <dbReference type="Google" id="ProtNLM"/>
    </source>
</evidence>
<evidence type="ECO:0000256" key="1">
    <source>
        <dbReference type="SAM" id="MobiDB-lite"/>
    </source>
</evidence>
<dbReference type="Proteomes" id="UP000887116">
    <property type="component" value="Unassembled WGS sequence"/>
</dbReference>
<reference evidence="2" key="1">
    <citation type="submission" date="2020-07" db="EMBL/GenBank/DDBJ databases">
        <title>Multicomponent nature underlies the extraordinary mechanical properties of spider dragline silk.</title>
        <authorList>
            <person name="Kono N."/>
            <person name="Nakamura H."/>
            <person name="Mori M."/>
            <person name="Yoshida Y."/>
            <person name="Ohtoshi R."/>
            <person name="Malay A.D."/>
            <person name="Moran D.A.P."/>
            <person name="Tomita M."/>
            <person name="Numata K."/>
            <person name="Arakawa K."/>
        </authorList>
    </citation>
    <scope>NUCLEOTIDE SEQUENCE</scope>
</reference>
<name>A0A8X6FY91_TRICU</name>
<evidence type="ECO:0000313" key="2">
    <source>
        <dbReference type="EMBL" id="GFQ69913.1"/>
    </source>
</evidence>
<gene>
    <name evidence="2" type="ORF">TNCT_325331</name>
</gene>
<comment type="caution">
    <text evidence="2">The sequence shown here is derived from an EMBL/GenBank/DDBJ whole genome shotgun (WGS) entry which is preliminary data.</text>
</comment>
<organism evidence="2 3">
    <name type="scientific">Trichonephila clavata</name>
    <name type="common">Joro spider</name>
    <name type="synonym">Nephila clavata</name>
    <dbReference type="NCBI Taxonomy" id="2740835"/>
    <lineage>
        <taxon>Eukaryota</taxon>
        <taxon>Metazoa</taxon>
        <taxon>Ecdysozoa</taxon>
        <taxon>Arthropoda</taxon>
        <taxon>Chelicerata</taxon>
        <taxon>Arachnida</taxon>
        <taxon>Araneae</taxon>
        <taxon>Araneomorphae</taxon>
        <taxon>Entelegynae</taxon>
        <taxon>Araneoidea</taxon>
        <taxon>Nephilidae</taxon>
        <taxon>Trichonephila</taxon>
    </lineage>
</organism>
<sequence length="82" mass="9418">MESECASKTMENGSNYPSSQTNNDARSVETNTPVALTYIPCKLMECIILKRITHVMEMNLFPEEQYDFRRGYSNTGQILYIV</sequence>
<feature type="compositionally biased region" description="Polar residues" evidence="1">
    <location>
        <begin position="9"/>
        <end position="27"/>
    </location>
</feature>